<dbReference type="Proteomes" id="UP000030706">
    <property type="component" value="Unassembled WGS sequence"/>
</dbReference>
<keyword evidence="3" id="KW-1185">Reference proteome</keyword>
<name>A0A074YJ72_AURPU</name>
<protein>
    <submittedName>
        <fullName evidence="2">Uncharacterized protein</fullName>
    </submittedName>
</protein>
<accession>A0A074YJ72</accession>
<dbReference type="RefSeq" id="XP_029763153.1">
    <property type="nucleotide sequence ID" value="XM_029899039.1"/>
</dbReference>
<dbReference type="AlphaFoldDB" id="A0A074YJ72"/>
<dbReference type="EMBL" id="KL584977">
    <property type="protein sequence ID" value="KEQ86966.1"/>
    <property type="molecule type" value="Genomic_DNA"/>
</dbReference>
<organism evidence="2 3">
    <name type="scientific">Aureobasidium pullulans EXF-150</name>
    <dbReference type="NCBI Taxonomy" id="1043002"/>
    <lineage>
        <taxon>Eukaryota</taxon>
        <taxon>Fungi</taxon>
        <taxon>Dikarya</taxon>
        <taxon>Ascomycota</taxon>
        <taxon>Pezizomycotina</taxon>
        <taxon>Dothideomycetes</taxon>
        <taxon>Dothideomycetidae</taxon>
        <taxon>Dothideales</taxon>
        <taxon>Saccotheciaceae</taxon>
        <taxon>Aureobasidium</taxon>
    </lineage>
</organism>
<sequence>MYELYPYWSGCTALASLATRCLAAETEQATSSQENSGEGSRSQGERSSARCPRLSSTQLRSSPPVSSSRPHSNG</sequence>
<evidence type="ECO:0000256" key="1">
    <source>
        <dbReference type="SAM" id="MobiDB-lite"/>
    </source>
</evidence>
<proteinExistence type="predicted"/>
<feature type="region of interest" description="Disordered" evidence="1">
    <location>
        <begin position="24"/>
        <end position="74"/>
    </location>
</feature>
<evidence type="ECO:0000313" key="2">
    <source>
        <dbReference type="EMBL" id="KEQ86966.1"/>
    </source>
</evidence>
<reference evidence="2 3" key="1">
    <citation type="journal article" date="2014" name="BMC Genomics">
        <title>Genome sequencing of four Aureobasidium pullulans varieties: biotechnological potential, stress tolerance, and description of new species.</title>
        <authorList>
            <person name="Gostin Ar C."/>
            <person name="Ohm R.A."/>
            <person name="Kogej T."/>
            <person name="Sonjak S."/>
            <person name="Turk M."/>
            <person name="Zajc J."/>
            <person name="Zalar P."/>
            <person name="Grube M."/>
            <person name="Sun H."/>
            <person name="Han J."/>
            <person name="Sharma A."/>
            <person name="Chiniquy J."/>
            <person name="Ngan C.Y."/>
            <person name="Lipzen A."/>
            <person name="Barry K."/>
            <person name="Grigoriev I.V."/>
            <person name="Gunde-Cimerman N."/>
        </authorList>
    </citation>
    <scope>NUCLEOTIDE SEQUENCE [LARGE SCALE GENOMIC DNA]</scope>
    <source>
        <strain evidence="2 3">EXF-150</strain>
    </source>
</reference>
<dbReference type="GeneID" id="40741345"/>
<evidence type="ECO:0000313" key="3">
    <source>
        <dbReference type="Proteomes" id="UP000030706"/>
    </source>
</evidence>
<feature type="compositionally biased region" description="Low complexity" evidence="1">
    <location>
        <begin position="31"/>
        <end position="42"/>
    </location>
</feature>
<gene>
    <name evidence="2" type="ORF">M438DRAFT_159596</name>
</gene>
<dbReference type="HOGENOM" id="CLU_2687401_0_0_1"/>
<feature type="compositionally biased region" description="Low complexity" evidence="1">
    <location>
        <begin position="55"/>
        <end position="74"/>
    </location>
</feature>